<keyword evidence="4" id="KW-0863">Zinc-finger</keyword>
<reference evidence="11 12" key="1">
    <citation type="journal article" date="2013" name="Science">
        <title>Genomic diversity and evolution of the head crest in the rock pigeon.</title>
        <authorList>
            <person name="Shapiro M.D."/>
            <person name="Kronenberg Z."/>
            <person name="Li C."/>
            <person name="Domyan E.T."/>
            <person name="Pan H."/>
            <person name="Campbell M."/>
            <person name="Tan H."/>
            <person name="Huff C.D."/>
            <person name="Hu H."/>
            <person name="Vickrey A.I."/>
            <person name="Nielsen S.C."/>
            <person name="Stringham S.A."/>
            <person name="Hu H."/>
            <person name="Willerslev E."/>
            <person name="Gilbert M.T."/>
            <person name="Yandell M."/>
            <person name="Zhang G."/>
            <person name="Wang J."/>
        </authorList>
    </citation>
    <scope>NUCLEOTIDE SEQUENCE [LARGE SCALE GENOMIC DNA]</scope>
    <source>
        <tissue evidence="11">Blood</tissue>
    </source>
</reference>
<dbReference type="GO" id="GO:0006612">
    <property type="term" value="P:protein targeting to membrane"/>
    <property type="evidence" value="ECO:0007669"/>
    <property type="project" value="TreeGrafter"/>
</dbReference>
<feature type="domain" description="3CxxC-type" evidence="10">
    <location>
        <begin position="45"/>
        <end position="115"/>
    </location>
</feature>
<evidence type="ECO:0000256" key="9">
    <source>
        <dbReference type="SAM" id="Phobius"/>
    </source>
</evidence>
<accession>A0A2I0LU31</accession>
<protein>
    <submittedName>
        <fullName evidence="11">Receptor-transporting protein 4</fullName>
    </submittedName>
</protein>
<feature type="transmembrane region" description="Helical" evidence="9">
    <location>
        <begin position="173"/>
        <end position="194"/>
    </location>
</feature>
<evidence type="ECO:0000256" key="4">
    <source>
        <dbReference type="ARBA" id="ARBA00022771"/>
    </source>
</evidence>
<proteinExistence type="predicted"/>
<dbReference type="AlphaFoldDB" id="A0A2I0LU31"/>
<dbReference type="GO" id="GO:0016020">
    <property type="term" value="C:membrane"/>
    <property type="evidence" value="ECO:0007669"/>
    <property type="project" value="UniProtKB-SubCell"/>
</dbReference>
<dbReference type="GO" id="GO:0001580">
    <property type="term" value="P:detection of chemical stimulus involved in sensory perception of bitter taste"/>
    <property type="evidence" value="ECO:0007669"/>
    <property type="project" value="TreeGrafter"/>
</dbReference>
<evidence type="ECO:0000256" key="7">
    <source>
        <dbReference type="ARBA" id="ARBA00023136"/>
    </source>
</evidence>
<feature type="region of interest" description="Disordered" evidence="8">
    <location>
        <begin position="135"/>
        <end position="156"/>
    </location>
</feature>
<dbReference type="PANTHER" id="PTHR14402:SF8">
    <property type="entry name" value="RECEPTOR-TRANSPORTING PROTEIN 4"/>
    <property type="match status" value="1"/>
</dbReference>
<dbReference type="InParanoid" id="A0A2I0LU31"/>
<dbReference type="KEGG" id="clv:102092748"/>
<keyword evidence="12" id="KW-1185">Reference proteome</keyword>
<dbReference type="InterPro" id="IPR026096">
    <property type="entry name" value="R-trans_p"/>
</dbReference>
<dbReference type="EMBL" id="AKCR02000095">
    <property type="protein sequence ID" value="PKK20937.1"/>
    <property type="molecule type" value="Genomic_DNA"/>
</dbReference>
<keyword evidence="6 9" id="KW-1133">Transmembrane helix</keyword>
<keyword evidence="7 9" id="KW-0472">Membrane</keyword>
<comment type="subcellular location">
    <subcellularLocation>
        <location evidence="1">Membrane</location>
        <topology evidence="1">Single-pass membrane protein</topology>
    </subcellularLocation>
</comment>
<evidence type="ECO:0000256" key="1">
    <source>
        <dbReference type="ARBA" id="ARBA00004167"/>
    </source>
</evidence>
<dbReference type="STRING" id="8932.A0A2I0LU31"/>
<evidence type="ECO:0000313" key="12">
    <source>
        <dbReference type="Proteomes" id="UP000053872"/>
    </source>
</evidence>
<evidence type="ECO:0000256" key="3">
    <source>
        <dbReference type="ARBA" id="ARBA00022723"/>
    </source>
</evidence>
<dbReference type="GO" id="GO:0008270">
    <property type="term" value="F:zinc ion binding"/>
    <property type="evidence" value="ECO:0007669"/>
    <property type="project" value="UniProtKB-KW"/>
</dbReference>
<keyword evidence="5" id="KW-0862">Zinc</keyword>
<organism evidence="11 12">
    <name type="scientific">Columba livia</name>
    <name type="common">Rock dove</name>
    <dbReference type="NCBI Taxonomy" id="8932"/>
    <lineage>
        <taxon>Eukaryota</taxon>
        <taxon>Metazoa</taxon>
        <taxon>Chordata</taxon>
        <taxon>Craniata</taxon>
        <taxon>Vertebrata</taxon>
        <taxon>Euteleostomi</taxon>
        <taxon>Archelosauria</taxon>
        <taxon>Archosauria</taxon>
        <taxon>Dinosauria</taxon>
        <taxon>Saurischia</taxon>
        <taxon>Theropoda</taxon>
        <taxon>Coelurosauria</taxon>
        <taxon>Aves</taxon>
        <taxon>Neognathae</taxon>
        <taxon>Neoaves</taxon>
        <taxon>Columbimorphae</taxon>
        <taxon>Columbiformes</taxon>
        <taxon>Columbidae</taxon>
        <taxon>Columba</taxon>
    </lineage>
</organism>
<dbReference type="GO" id="GO:0031849">
    <property type="term" value="F:olfactory receptor binding"/>
    <property type="evidence" value="ECO:0007669"/>
    <property type="project" value="TreeGrafter"/>
</dbReference>
<dbReference type="InterPro" id="IPR027377">
    <property type="entry name" value="ZAR1/RTP1-5-like_Znf-3CxxC"/>
</dbReference>
<dbReference type="OrthoDB" id="8121437at2759"/>
<evidence type="ECO:0000259" key="10">
    <source>
        <dbReference type="SMART" id="SM01328"/>
    </source>
</evidence>
<keyword evidence="3" id="KW-0479">Metal-binding</keyword>
<gene>
    <name evidence="11" type="ORF">A306_00012859</name>
</gene>
<dbReference type="PANTHER" id="PTHR14402">
    <property type="entry name" value="RECEPTOR TRANSPORTING PROTEIN"/>
    <property type="match status" value="1"/>
</dbReference>
<evidence type="ECO:0000256" key="6">
    <source>
        <dbReference type="ARBA" id="ARBA00022989"/>
    </source>
</evidence>
<evidence type="ECO:0000313" key="11">
    <source>
        <dbReference type="EMBL" id="PKK20937.1"/>
    </source>
</evidence>
<comment type="caution">
    <text evidence="11">The sequence shown here is derived from an EMBL/GenBank/DDBJ whole genome shotgun (WGS) entry which is preliminary data.</text>
</comment>
<dbReference type="SMART" id="SM01328">
    <property type="entry name" value="zf-3CxxC"/>
    <property type="match status" value="1"/>
</dbReference>
<dbReference type="GO" id="GO:0051205">
    <property type="term" value="P:protein insertion into membrane"/>
    <property type="evidence" value="ECO:0007669"/>
    <property type="project" value="TreeGrafter"/>
</dbReference>
<evidence type="ECO:0000256" key="8">
    <source>
        <dbReference type="SAM" id="MobiDB-lite"/>
    </source>
</evidence>
<evidence type="ECO:0000256" key="5">
    <source>
        <dbReference type="ARBA" id="ARBA00022833"/>
    </source>
</evidence>
<sequence length="195" mass="22244">MKTWQDIFAKKIADMGLTEPWTLQEDDTLQVHVLKPGWKEFVQRRALGRWCPNPQLEEPEFNLETTERLLHNLVLKILEYCYGVHIQPSNLLEVVVDALVAGPQDSALCEGCQLGVCSKAKLATVSDAWKPLKGMDKTSTHRTPKHQNTRPYATPTHHSSTVNNNFPWKHCCWISITVICIFAVVLFSLLYFTIL</sequence>
<name>A0A2I0LU31_COLLI</name>
<dbReference type="Proteomes" id="UP000053872">
    <property type="component" value="Unassembled WGS sequence"/>
</dbReference>
<keyword evidence="2 9" id="KW-0812">Transmembrane</keyword>
<keyword evidence="11" id="KW-0675">Receptor</keyword>
<evidence type="ECO:0000256" key="2">
    <source>
        <dbReference type="ARBA" id="ARBA00022692"/>
    </source>
</evidence>